<evidence type="ECO:0000256" key="1">
    <source>
        <dbReference type="SAM" id="MobiDB-lite"/>
    </source>
</evidence>
<dbReference type="Proteomes" id="UP000078561">
    <property type="component" value="Unassembled WGS sequence"/>
</dbReference>
<sequence length="109" mass="12508">MSDKAQMNRAPAQMVGGMRVGEPRRGSLTHDSQQQSIENNSHGELLDLEEEKRQQQMEEMDKRKQEQTRQENAMRTQHASRDINISNNAGSNVHNRTNPGAYQPRDLNH</sequence>
<reference evidence="2" key="1">
    <citation type="submission" date="2016-04" db="EMBL/GenBank/DDBJ databases">
        <authorList>
            <person name="Evans L.H."/>
            <person name="Alamgir A."/>
            <person name="Owens N."/>
            <person name="Weber N.D."/>
            <person name="Virtaneva K."/>
            <person name="Barbian K."/>
            <person name="Babar A."/>
            <person name="Rosenke K."/>
        </authorList>
    </citation>
    <scope>NUCLEOTIDE SEQUENCE [LARGE SCALE GENOMIC DNA]</scope>
    <source>
        <strain evidence="2">CBS 101.48</strain>
    </source>
</reference>
<proteinExistence type="predicted"/>
<dbReference type="AlphaFoldDB" id="A0A163LYG8"/>
<evidence type="ECO:0000313" key="2">
    <source>
        <dbReference type="EMBL" id="SAL99558.1"/>
    </source>
</evidence>
<dbReference type="OrthoDB" id="2252527at2759"/>
<accession>A0A163LYG8</accession>
<dbReference type="EMBL" id="LT552921">
    <property type="protein sequence ID" value="SAL99558.1"/>
    <property type="molecule type" value="Genomic_DNA"/>
</dbReference>
<dbReference type="InParanoid" id="A0A163LYG8"/>
<keyword evidence="3" id="KW-1185">Reference proteome</keyword>
<protein>
    <submittedName>
        <fullName evidence="2">Uncharacterized protein</fullName>
    </submittedName>
</protein>
<organism evidence="2">
    <name type="scientific">Absidia glauca</name>
    <name type="common">Pin mould</name>
    <dbReference type="NCBI Taxonomy" id="4829"/>
    <lineage>
        <taxon>Eukaryota</taxon>
        <taxon>Fungi</taxon>
        <taxon>Fungi incertae sedis</taxon>
        <taxon>Mucoromycota</taxon>
        <taxon>Mucoromycotina</taxon>
        <taxon>Mucoromycetes</taxon>
        <taxon>Mucorales</taxon>
        <taxon>Cunninghamellaceae</taxon>
        <taxon>Absidia</taxon>
    </lineage>
</organism>
<feature type="compositionally biased region" description="Basic and acidic residues" evidence="1">
    <location>
        <begin position="50"/>
        <end position="69"/>
    </location>
</feature>
<feature type="compositionally biased region" description="Polar residues" evidence="1">
    <location>
        <begin position="29"/>
        <end position="42"/>
    </location>
</feature>
<gene>
    <name evidence="2" type="primary">ABSGL_05203.1 scaffold 6851</name>
</gene>
<feature type="region of interest" description="Disordered" evidence="1">
    <location>
        <begin position="1"/>
        <end position="109"/>
    </location>
</feature>
<feature type="compositionally biased region" description="Polar residues" evidence="1">
    <location>
        <begin position="70"/>
        <end position="100"/>
    </location>
</feature>
<evidence type="ECO:0000313" key="3">
    <source>
        <dbReference type="Proteomes" id="UP000078561"/>
    </source>
</evidence>
<name>A0A163LYG8_ABSGL</name>